<evidence type="ECO:0000256" key="3">
    <source>
        <dbReference type="ARBA" id="ARBA00022777"/>
    </source>
</evidence>
<accession>B8J7M4</accession>
<organism evidence="7 8">
    <name type="scientific">Anaeromyxobacter dehalogenans (strain ATCC BAA-258 / DSM 21875 / 2CP-1)</name>
    <dbReference type="NCBI Taxonomy" id="455488"/>
    <lineage>
        <taxon>Bacteria</taxon>
        <taxon>Pseudomonadati</taxon>
        <taxon>Myxococcota</taxon>
        <taxon>Myxococcia</taxon>
        <taxon>Myxococcales</taxon>
        <taxon>Cystobacterineae</taxon>
        <taxon>Anaeromyxobacteraceae</taxon>
        <taxon>Anaeromyxobacter</taxon>
    </lineage>
</organism>
<dbReference type="EMBL" id="CP001359">
    <property type="protein sequence ID" value="ACL67204.1"/>
    <property type="molecule type" value="Genomic_DNA"/>
</dbReference>
<dbReference type="HOGENOM" id="CLU_000288_151_5_7"/>
<name>B8J7M4_ANAD2</name>
<dbReference type="Gene3D" id="3.30.200.20">
    <property type="entry name" value="Phosphorylase Kinase, domain 1"/>
    <property type="match status" value="1"/>
</dbReference>
<feature type="compositionally biased region" description="Basic residues" evidence="5">
    <location>
        <begin position="395"/>
        <end position="404"/>
    </location>
</feature>
<feature type="compositionally biased region" description="Low complexity" evidence="5">
    <location>
        <begin position="364"/>
        <end position="374"/>
    </location>
</feature>
<evidence type="ECO:0000256" key="2">
    <source>
        <dbReference type="ARBA" id="ARBA00022741"/>
    </source>
</evidence>
<keyword evidence="1" id="KW-0808">Transferase</keyword>
<evidence type="ECO:0000256" key="5">
    <source>
        <dbReference type="SAM" id="MobiDB-lite"/>
    </source>
</evidence>
<dbReference type="InterPro" id="IPR011009">
    <property type="entry name" value="Kinase-like_dom_sf"/>
</dbReference>
<dbReference type="GO" id="GO:0004674">
    <property type="term" value="F:protein serine/threonine kinase activity"/>
    <property type="evidence" value="ECO:0007669"/>
    <property type="project" value="UniProtKB-KW"/>
</dbReference>
<protein>
    <submittedName>
        <fullName evidence="7">Serine/threonine protein kinase</fullName>
    </submittedName>
</protein>
<keyword evidence="7" id="KW-0723">Serine/threonine-protein kinase</keyword>
<keyword evidence="4" id="KW-0067">ATP-binding</keyword>
<dbReference type="AlphaFoldDB" id="B8J7M4"/>
<dbReference type="PANTHER" id="PTHR43289:SF6">
    <property type="entry name" value="SERINE_THREONINE-PROTEIN KINASE NEKL-3"/>
    <property type="match status" value="1"/>
</dbReference>
<evidence type="ECO:0000256" key="1">
    <source>
        <dbReference type="ARBA" id="ARBA00022679"/>
    </source>
</evidence>
<dbReference type="InterPro" id="IPR000719">
    <property type="entry name" value="Prot_kinase_dom"/>
</dbReference>
<dbReference type="PROSITE" id="PS50011">
    <property type="entry name" value="PROTEIN_KINASE_DOM"/>
    <property type="match status" value="1"/>
</dbReference>
<gene>
    <name evidence="7" type="ordered locus">A2cp1_3881</name>
</gene>
<dbReference type="SUPFAM" id="SSF56112">
    <property type="entry name" value="Protein kinase-like (PK-like)"/>
    <property type="match status" value="1"/>
</dbReference>
<evidence type="ECO:0000313" key="7">
    <source>
        <dbReference type="EMBL" id="ACL67204.1"/>
    </source>
</evidence>
<dbReference type="GO" id="GO:0005524">
    <property type="term" value="F:ATP binding"/>
    <property type="evidence" value="ECO:0007669"/>
    <property type="project" value="UniProtKB-KW"/>
</dbReference>
<keyword evidence="2" id="KW-0547">Nucleotide-binding</keyword>
<reference evidence="7" key="1">
    <citation type="submission" date="2009-01" db="EMBL/GenBank/DDBJ databases">
        <title>Complete sequence of Anaeromyxobacter dehalogenans 2CP-1.</title>
        <authorList>
            <consortium name="US DOE Joint Genome Institute"/>
            <person name="Lucas S."/>
            <person name="Copeland A."/>
            <person name="Lapidus A."/>
            <person name="Glavina del Rio T."/>
            <person name="Dalin E."/>
            <person name="Tice H."/>
            <person name="Bruce D."/>
            <person name="Goodwin L."/>
            <person name="Pitluck S."/>
            <person name="Saunders E."/>
            <person name="Brettin T."/>
            <person name="Detter J.C."/>
            <person name="Han C."/>
            <person name="Larimer F."/>
            <person name="Land M."/>
            <person name="Hauser L."/>
            <person name="Kyrpides N."/>
            <person name="Ovchinnikova G."/>
            <person name="Beliaev A.S."/>
            <person name="Richardson P."/>
        </authorList>
    </citation>
    <scope>NUCLEOTIDE SEQUENCE</scope>
    <source>
        <strain evidence="7">2CP-1</strain>
    </source>
</reference>
<evidence type="ECO:0000259" key="6">
    <source>
        <dbReference type="PROSITE" id="PS50011"/>
    </source>
</evidence>
<dbReference type="Pfam" id="PF08308">
    <property type="entry name" value="PEGA"/>
    <property type="match status" value="2"/>
</dbReference>
<feature type="domain" description="Protein kinase" evidence="6">
    <location>
        <begin position="20"/>
        <end position="297"/>
    </location>
</feature>
<evidence type="ECO:0000313" key="8">
    <source>
        <dbReference type="Proteomes" id="UP000007089"/>
    </source>
</evidence>
<evidence type="ECO:0000256" key="4">
    <source>
        <dbReference type="ARBA" id="ARBA00022840"/>
    </source>
</evidence>
<dbReference type="KEGG" id="acp:A2cp1_3881"/>
<dbReference type="InterPro" id="IPR013229">
    <property type="entry name" value="PEGA"/>
</dbReference>
<dbReference type="CDD" id="cd14014">
    <property type="entry name" value="STKc_PknB_like"/>
    <property type="match status" value="1"/>
</dbReference>
<dbReference type="Gene3D" id="1.10.510.10">
    <property type="entry name" value="Transferase(Phosphotransferase) domain 1"/>
    <property type="match status" value="1"/>
</dbReference>
<keyword evidence="8" id="KW-1185">Reference proteome</keyword>
<keyword evidence="3 7" id="KW-0418">Kinase</keyword>
<dbReference type="RefSeq" id="WP_012527771.1">
    <property type="nucleotide sequence ID" value="NC_011891.1"/>
</dbReference>
<dbReference type="PANTHER" id="PTHR43289">
    <property type="entry name" value="MITOGEN-ACTIVATED PROTEIN KINASE KINASE KINASE 20-RELATED"/>
    <property type="match status" value="1"/>
</dbReference>
<proteinExistence type="predicted"/>
<dbReference type="Pfam" id="PF00069">
    <property type="entry name" value="Pkinase"/>
    <property type="match status" value="1"/>
</dbReference>
<feature type="region of interest" description="Disordered" evidence="5">
    <location>
        <begin position="348"/>
        <end position="408"/>
    </location>
</feature>
<sequence length="593" mass="64093">MVEAAPSIPTDFKPHLFGKFFLLQRLAIGGMAEIFRARVPGAGGFEKELVVKRILPARAQDHGFIKMLVNEAKLTVQLTHSNIAQVYECGKIDGNYFISMELVNGVSLKEMMQAFARAGAQLSPEQAIYMVLQLLTGLDYAHKKTDAQGQPLQIVHCDVSPDNALVSWEGEIKLLDFGIARAATGLSNYKEGMLMGKLGYVAPEQASLERRWDHRVDLFAAGILLYELLTKQKPFPKATDVESLVAARKARVVPPTSIDPRLPREIDAIVARALAYDPDERFTDARAFAGALVDVLFPTPQSSIQDLLGKQMQQVFAEKIARQRSARAHDPLIMKVLSNLAEKQQAQAEYERLSAPATTPPAGLPAAAGSGASPFDPIAPLPSDVLPAAEPARPPPRKARSHRPPPREGIRLRTAVLVGLVLAVGGAAGLHYAETWLRTGILVVTSEPPGAEVTLDGVRSGATTPAVLEGLVLSRPHQVALDGPGVRAVTMDLAPVPGTLVRRVHARLETALGAVTIESQPAGAEVRLDGRVVGRAPVTVLGVRLDERHRVDLTLPGHEIDQFVVLPEKDGTRFTRKLGRSDQPEPREKAIGP</sequence>
<dbReference type="Proteomes" id="UP000007089">
    <property type="component" value="Chromosome"/>
</dbReference>